<organism evidence="2 3">
    <name type="scientific">Vineibacter terrae</name>
    <dbReference type="NCBI Taxonomy" id="2586908"/>
    <lineage>
        <taxon>Bacteria</taxon>
        <taxon>Pseudomonadati</taxon>
        <taxon>Pseudomonadota</taxon>
        <taxon>Alphaproteobacteria</taxon>
        <taxon>Hyphomicrobiales</taxon>
        <taxon>Vineibacter</taxon>
    </lineage>
</organism>
<dbReference type="Pfam" id="PF00535">
    <property type="entry name" value="Glycos_transf_2"/>
    <property type="match status" value="1"/>
</dbReference>
<accession>A0A5C8PER9</accession>
<protein>
    <submittedName>
        <fullName evidence="2">Glycosyltransferase</fullName>
    </submittedName>
</protein>
<dbReference type="SUPFAM" id="SSF53448">
    <property type="entry name" value="Nucleotide-diphospho-sugar transferases"/>
    <property type="match status" value="1"/>
</dbReference>
<evidence type="ECO:0000313" key="2">
    <source>
        <dbReference type="EMBL" id="TXL72290.1"/>
    </source>
</evidence>
<dbReference type="AlphaFoldDB" id="A0A5C8PER9"/>
<sequence length="414" mass="44970">MASIPSACARAAGSASTPCWPRPRPCCRCRSVASPSICCVTGRVALAPTSSSRHSRPAGLYRRAGRAAPCAGGCASSIAHCVRLDDGIQSAAMGFSHSFVVPSYNHVRYVGETIESLLQQDAAGSEIVVSDDGSNDGSRELIERYRDRVRIVYPPRRMGMMGNYNHAVSQATGTWVSLMGSDDKALPGFVTAVRAAVDAHPDAALVSGNFQHIDGDGRLLKSEKVLSVKAFAPPPENFHTQLVAVKVHPAAHAFRKTAWEAVGGFDETMHLYGDWAFWLKLSACGGFVHRPEYLAQYRIDYRPGLSRKRMPEVLEDSARIALEVVPDVARRVPGADPARIARATRQHFRIRLAECAREVPPGERGFAVDLMREWAAAAGEEALLDRFAAGGAIAGGLRDTWMWRTARAMYKAVR</sequence>
<dbReference type="Proteomes" id="UP000321638">
    <property type="component" value="Unassembled WGS sequence"/>
</dbReference>
<dbReference type="PANTHER" id="PTHR43685:SF2">
    <property type="entry name" value="GLYCOSYLTRANSFERASE 2-LIKE DOMAIN-CONTAINING PROTEIN"/>
    <property type="match status" value="1"/>
</dbReference>
<name>A0A5C8PER9_9HYPH</name>
<keyword evidence="2" id="KW-0808">Transferase</keyword>
<dbReference type="Gene3D" id="3.90.550.10">
    <property type="entry name" value="Spore Coat Polysaccharide Biosynthesis Protein SpsA, Chain A"/>
    <property type="match status" value="1"/>
</dbReference>
<evidence type="ECO:0000259" key="1">
    <source>
        <dbReference type="Pfam" id="PF00535"/>
    </source>
</evidence>
<evidence type="ECO:0000313" key="3">
    <source>
        <dbReference type="Proteomes" id="UP000321638"/>
    </source>
</evidence>
<gene>
    <name evidence="2" type="ORF">FHP25_26010</name>
</gene>
<dbReference type="PANTHER" id="PTHR43685">
    <property type="entry name" value="GLYCOSYLTRANSFERASE"/>
    <property type="match status" value="1"/>
</dbReference>
<dbReference type="InterPro" id="IPR050834">
    <property type="entry name" value="Glycosyltransf_2"/>
</dbReference>
<keyword evidence="3" id="KW-1185">Reference proteome</keyword>
<feature type="domain" description="Glycosyltransferase 2-like" evidence="1">
    <location>
        <begin position="98"/>
        <end position="225"/>
    </location>
</feature>
<dbReference type="GO" id="GO:0016740">
    <property type="term" value="F:transferase activity"/>
    <property type="evidence" value="ECO:0007669"/>
    <property type="project" value="UniProtKB-KW"/>
</dbReference>
<dbReference type="OrthoDB" id="6383742at2"/>
<dbReference type="InterPro" id="IPR001173">
    <property type="entry name" value="Glyco_trans_2-like"/>
</dbReference>
<dbReference type="InterPro" id="IPR029044">
    <property type="entry name" value="Nucleotide-diphossugar_trans"/>
</dbReference>
<reference evidence="2 3" key="1">
    <citation type="submission" date="2019-06" db="EMBL/GenBank/DDBJ databases">
        <title>New taxonomy in bacterial strain CC-CFT640, isolated from vineyard.</title>
        <authorList>
            <person name="Lin S.-Y."/>
            <person name="Tsai C.-F."/>
            <person name="Young C.-C."/>
        </authorList>
    </citation>
    <scope>NUCLEOTIDE SEQUENCE [LARGE SCALE GENOMIC DNA]</scope>
    <source>
        <strain evidence="2 3">CC-CFT640</strain>
    </source>
</reference>
<proteinExistence type="predicted"/>
<comment type="caution">
    <text evidence="2">The sequence shown here is derived from an EMBL/GenBank/DDBJ whole genome shotgun (WGS) entry which is preliminary data.</text>
</comment>
<dbReference type="EMBL" id="VDUZ01000034">
    <property type="protein sequence ID" value="TXL72290.1"/>
    <property type="molecule type" value="Genomic_DNA"/>
</dbReference>